<dbReference type="EMBL" id="BK015347">
    <property type="protein sequence ID" value="DAE02572.1"/>
    <property type="molecule type" value="Genomic_DNA"/>
</dbReference>
<name>A0A8S5P8P5_9CAUD</name>
<organism evidence="1">
    <name type="scientific">Siphoviridae sp. ctmYS12</name>
    <dbReference type="NCBI Taxonomy" id="2825652"/>
    <lineage>
        <taxon>Viruses</taxon>
        <taxon>Duplodnaviria</taxon>
        <taxon>Heunggongvirae</taxon>
        <taxon>Uroviricota</taxon>
        <taxon>Caudoviricetes</taxon>
    </lineage>
</organism>
<accession>A0A8S5P8P5</accession>
<proteinExistence type="predicted"/>
<protein>
    <submittedName>
        <fullName evidence="1">Uncharacterized protein</fullName>
    </submittedName>
</protein>
<sequence length="38" mass="4561">MAKTSREWSELYNIIKGMYRPYSVEMSRAEAFSKAWKD</sequence>
<reference evidence="1" key="1">
    <citation type="journal article" date="2021" name="Proc. Natl. Acad. Sci. U.S.A.">
        <title>A Catalog of Tens of Thousands of Viruses from Human Metagenomes Reveals Hidden Associations with Chronic Diseases.</title>
        <authorList>
            <person name="Tisza M.J."/>
            <person name="Buck C.B."/>
        </authorList>
    </citation>
    <scope>NUCLEOTIDE SEQUENCE</scope>
    <source>
        <strain evidence="1">CtmYS12</strain>
    </source>
</reference>
<evidence type="ECO:0000313" key="1">
    <source>
        <dbReference type="EMBL" id="DAE02572.1"/>
    </source>
</evidence>